<gene>
    <name evidence="2" type="ORF">SBRCBS47491_008685</name>
</gene>
<feature type="compositionally biased region" description="Basic residues" evidence="1">
    <location>
        <begin position="445"/>
        <end position="454"/>
    </location>
</feature>
<feature type="compositionally biased region" description="Polar residues" evidence="1">
    <location>
        <begin position="23"/>
        <end position="34"/>
    </location>
</feature>
<organism evidence="2 3">
    <name type="scientific">Sporothrix bragantina</name>
    <dbReference type="NCBI Taxonomy" id="671064"/>
    <lineage>
        <taxon>Eukaryota</taxon>
        <taxon>Fungi</taxon>
        <taxon>Dikarya</taxon>
        <taxon>Ascomycota</taxon>
        <taxon>Pezizomycotina</taxon>
        <taxon>Sordariomycetes</taxon>
        <taxon>Sordariomycetidae</taxon>
        <taxon>Ophiostomatales</taxon>
        <taxon>Ophiostomataceae</taxon>
        <taxon>Sporothrix</taxon>
    </lineage>
</organism>
<reference evidence="2 3" key="1">
    <citation type="submission" date="2024-01" db="EMBL/GenBank/DDBJ databases">
        <authorList>
            <person name="Allen C."/>
            <person name="Tagirdzhanova G."/>
        </authorList>
    </citation>
    <scope>NUCLEOTIDE SEQUENCE [LARGE SCALE GENOMIC DNA]</scope>
</reference>
<dbReference type="Proteomes" id="UP001642406">
    <property type="component" value="Unassembled WGS sequence"/>
</dbReference>
<proteinExistence type="predicted"/>
<feature type="compositionally biased region" description="Low complexity" evidence="1">
    <location>
        <begin position="195"/>
        <end position="213"/>
    </location>
</feature>
<accession>A0ABP0CNI8</accession>
<evidence type="ECO:0000313" key="2">
    <source>
        <dbReference type="EMBL" id="CAK7233653.1"/>
    </source>
</evidence>
<evidence type="ECO:0008006" key="4">
    <source>
        <dbReference type="Google" id="ProtNLM"/>
    </source>
</evidence>
<evidence type="ECO:0000256" key="1">
    <source>
        <dbReference type="SAM" id="MobiDB-lite"/>
    </source>
</evidence>
<feature type="region of interest" description="Disordered" evidence="1">
    <location>
        <begin position="13"/>
        <end position="34"/>
    </location>
</feature>
<feature type="compositionally biased region" description="Polar residues" evidence="1">
    <location>
        <begin position="168"/>
        <end position="179"/>
    </location>
</feature>
<feature type="region of interest" description="Disordered" evidence="1">
    <location>
        <begin position="121"/>
        <end position="179"/>
    </location>
</feature>
<name>A0ABP0CNI8_9PEZI</name>
<comment type="caution">
    <text evidence="2">The sequence shown here is derived from an EMBL/GenBank/DDBJ whole genome shotgun (WGS) entry which is preliminary data.</text>
</comment>
<protein>
    <recommendedName>
        <fullName evidence="4">NDT80 domain-containing protein</fullName>
    </recommendedName>
</protein>
<keyword evidence="3" id="KW-1185">Reference proteome</keyword>
<evidence type="ECO:0000313" key="3">
    <source>
        <dbReference type="Proteomes" id="UP001642406"/>
    </source>
</evidence>
<dbReference type="EMBL" id="CAWUHC010000118">
    <property type="protein sequence ID" value="CAK7233653.1"/>
    <property type="molecule type" value="Genomic_DNA"/>
</dbReference>
<feature type="region of interest" description="Disordered" evidence="1">
    <location>
        <begin position="426"/>
        <end position="454"/>
    </location>
</feature>
<sequence length="600" mass="65163">MDKEYPLIQQQQANHPLNKLPAWSSQRPPLTPYTSSQINMQPSASLRMASSGAESSVHGFAYGNTSNTTASGDKRVLNPYQPWANNSTFRLDNMGNNNAHPDPGIFQNMHANSGFATWQTSFPGINPKNDNGYLTPGSLAKPPTSTIEKGKGRASGTSTMEPTKHDASQSSQAPLDQMETSTAIATASTDLVLDTESSSSASSASDSESTTSTAIVGPSAPGFDPPATGYEFELNHAGNLLELNRQKKWAHFQLRSCNENNRFMRTQTTACIIAVNGRIIGPYHPDSLYCYGTNPQVPSIRVTMTVYGNGEHGEPIVMEIKDDDEDAVLPVFRNATIVLKHQIIVAVEPRNRCNQRVSNAFSQQQIQAPSFSSPRSSIPTTMPVIVQPPAHALNNNNVSFASGNRARNDTGRSFSSIDSAISMGTSLSSASNAMPQRAVPSARNNGRRPSHQSTHRFSFATTTIPLHIGVATRPGYRPVNAVEAVERMRRWGGQPDRGVFGNGWLVHMAIEPGHVQHVVDTKVMEQVVRHVVRNGNGGAMQTAGGASPVQTMHMVNEHFAQLRAREGTMSVLLSNHSTQKRIARQCPDMVAMWVMAQENL</sequence>
<feature type="region of interest" description="Disordered" evidence="1">
    <location>
        <begin position="195"/>
        <end position="222"/>
    </location>
</feature>